<keyword evidence="5" id="KW-1133">Transmembrane helix</keyword>
<evidence type="ECO:0000313" key="8">
    <source>
        <dbReference type="Proteomes" id="UP001157418"/>
    </source>
</evidence>
<keyword evidence="5" id="KW-0812">Transmembrane</keyword>
<dbReference type="GO" id="GO:0008270">
    <property type="term" value="F:zinc ion binding"/>
    <property type="evidence" value="ECO:0007669"/>
    <property type="project" value="UniProtKB-KW"/>
</dbReference>
<comment type="caution">
    <text evidence="7">The sequence shown here is derived from an EMBL/GenBank/DDBJ whole genome shotgun (WGS) entry which is preliminary data.</text>
</comment>
<keyword evidence="8" id="KW-1185">Reference proteome</keyword>
<dbReference type="InterPro" id="IPR010666">
    <property type="entry name" value="Znf_GRF"/>
</dbReference>
<evidence type="ECO:0000256" key="2">
    <source>
        <dbReference type="ARBA" id="ARBA00022771"/>
    </source>
</evidence>
<keyword evidence="5" id="KW-0472">Membrane</keyword>
<accession>A0AAU9PWT1</accession>
<dbReference type="AlphaFoldDB" id="A0AAU9PWT1"/>
<organism evidence="7 8">
    <name type="scientific">Lactuca virosa</name>
    <dbReference type="NCBI Taxonomy" id="75947"/>
    <lineage>
        <taxon>Eukaryota</taxon>
        <taxon>Viridiplantae</taxon>
        <taxon>Streptophyta</taxon>
        <taxon>Embryophyta</taxon>
        <taxon>Tracheophyta</taxon>
        <taxon>Spermatophyta</taxon>
        <taxon>Magnoliopsida</taxon>
        <taxon>eudicotyledons</taxon>
        <taxon>Gunneridae</taxon>
        <taxon>Pentapetalae</taxon>
        <taxon>asterids</taxon>
        <taxon>campanulids</taxon>
        <taxon>Asterales</taxon>
        <taxon>Asteraceae</taxon>
        <taxon>Cichorioideae</taxon>
        <taxon>Cichorieae</taxon>
        <taxon>Lactucinae</taxon>
        <taxon>Lactuca</taxon>
    </lineage>
</organism>
<keyword evidence="3" id="KW-0862">Zinc</keyword>
<dbReference type="Proteomes" id="UP001157418">
    <property type="component" value="Unassembled WGS sequence"/>
</dbReference>
<gene>
    <name evidence="7" type="ORF">LVIROSA_LOCUS39295</name>
</gene>
<evidence type="ECO:0000256" key="4">
    <source>
        <dbReference type="PROSITE-ProRule" id="PRU01343"/>
    </source>
</evidence>
<dbReference type="Pfam" id="PF06839">
    <property type="entry name" value="Zn_ribbon_GRF"/>
    <property type="match status" value="1"/>
</dbReference>
<dbReference type="PANTHER" id="PTHR33248">
    <property type="entry name" value="ZINC ION-BINDING PROTEIN"/>
    <property type="match status" value="1"/>
</dbReference>
<feature type="domain" description="GRF-type" evidence="6">
    <location>
        <begin position="24"/>
        <end position="67"/>
    </location>
</feature>
<keyword evidence="1" id="KW-0479">Metal-binding</keyword>
<evidence type="ECO:0000256" key="3">
    <source>
        <dbReference type="ARBA" id="ARBA00022833"/>
    </source>
</evidence>
<evidence type="ECO:0000259" key="6">
    <source>
        <dbReference type="PROSITE" id="PS51999"/>
    </source>
</evidence>
<evidence type="ECO:0000256" key="5">
    <source>
        <dbReference type="SAM" id="Phobius"/>
    </source>
</evidence>
<feature type="transmembrane region" description="Helical" evidence="5">
    <location>
        <begin position="113"/>
        <end position="132"/>
    </location>
</feature>
<evidence type="ECO:0000313" key="7">
    <source>
        <dbReference type="EMBL" id="CAH1454101.1"/>
    </source>
</evidence>
<evidence type="ECO:0000256" key="1">
    <source>
        <dbReference type="ARBA" id="ARBA00022723"/>
    </source>
</evidence>
<reference evidence="7 8" key="1">
    <citation type="submission" date="2022-01" db="EMBL/GenBank/DDBJ databases">
        <authorList>
            <person name="Xiong W."/>
            <person name="Schranz E."/>
        </authorList>
    </citation>
    <scope>NUCLEOTIDE SEQUENCE [LARGE SCALE GENOMIC DNA]</scope>
</reference>
<proteinExistence type="predicted"/>
<keyword evidence="2 4" id="KW-0863">Zinc-finger</keyword>
<protein>
    <recommendedName>
        <fullName evidence="6">GRF-type domain-containing protein</fullName>
    </recommendedName>
</protein>
<dbReference type="PROSITE" id="PS51999">
    <property type="entry name" value="ZF_GRF"/>
    <property type="match status" value="1"/>
</dbReference>
<dbReference type="EMBL" id="CAKMRJ010005745">
    <property type="protein sequence ID" value="CAH1454101.1"/>
    <property type="molecule type" value="Genomic_DNA"/>
</dbReference>
<sequence length="178" mass="21255">MSSSSSIKSIRSRRIVRNDGVELCKCNEEAHMFTSWTAKNPGRRFYGCPNYKDESMNCKYFMWIDDELTIQRYKDLFFNMHHDMKGMEDEIKELKLKLKKKACLECEERRVKYVRIVVFLVVVLTLVILSSFPRSAVSFLTGMLLPVHSRPPRHPPRHRWQRFFIRNCWPQVATIHRL</sequence>
<name>A0AAU9PWT1_9ASTR</name>